<evidence type="ECO:0000256" key="1">
    <source>
        <dbReference type="SAM" id="Phobius"/>
    </source>
</evidence>
<gene>
    <name evidence="2" type="ORF">JIN82_01450</name>
</gene>
<sequence length="55" mass="6176">MLVLALTILISTLLAGIFVACFFMEWKNVRERSIEQDSLLPLDDDTPPASPISRK</sequence>
<keyword evidence="3" id="KW-1185">Reference proteome</keyword>
<feature type="transmembrane region" description="Helical" evidence="1">
    <location>
        <begin position="6"/>
        <end position="24"/>
    </location>
</feature>
<keyword evidence="1" id="KW-0472">Membrane</keyword>
<accession>A0A8J7MAC2</accession>
<protein>
    <submittedName>
        <fullName evidence="2">Uncharacterized protein</fullName>
    </submittedName>
</protein>
<evidence type="ECO:0000313" key="2">
    <source>
        <dbReference type="EMBL" id="MBK1789812.1"/>
    </source>
</evidence>
<dbReference type="RefSeq" id="WP_200309854.1">
    <property type="nucleotide sequence ID" value="NZ_JAENIM010000009.1"/>
</dbReference>
<dbReference type="Proteomes" id="UP000624703">
    <property type="component" value="Unassembled WGS sequence"/>
</dbReference>
<organism evidence="2 3">
    <name type="scientific">Persicirhabdus sediminis</name>
    <dbReference type="NCBI Taxonomy" id="454144"/>
    <lineage>
        <taxon>Bacteria</taxon>
        <taxon>Pseudomonadati</taxon>
        <taxon>Verrucomicrobiota</taxon>
        <taxon>Verrucomicrobiia</taxon>
        <taxon>Verrucomicrobiales</taxon>
        <taxon>Verrucomicrobiaceae</taxon>
        <taxon>Persicirhabdus</taxon>
    </lineage>
</organism>
<name>A0A8J7MAC2_9BACT</name>
<dbReference type="EMBL" id="JAENIM010000009">
    <property type="protein sequence ID" value="MBK1789812.1"/>
    <property type="molecule type" value="Genomic_DNA"/>
</dbReference>
<dbReference type="AlphaFoldDB" id="A0A8J7MAC2"/>
<comment type="caution">
    <text evidence="2">The sequence shown here is derived from an EMBL/GenBank/DDBJ whole genome shotgun (WGS) entry which is preliminary data.</text>
</comment>
<proteinExistence type="predicted"/>
<keyword evidence="1" id="KW-0812">Transmembrane</keyword>
<reference evidence="2" key="1">
    <citation type="submission" date="2021-01" db="EMBL/GenBank/DDBJ databases">
        <title>Modified the classification status of verrucomicrobia.</title>
        <authorList>
            <person name="Feng X."/>
        </authorList>
    </citation>
    <scope>NUCLEOTIDE SEQUENCE</scope>
    <source>
        <strain evidence="2">_KCTC 22039</strain>
    </source>
</reference>
<keyword evidence="1" id="KW-1133">Transmembrane helix</keyword>
<evidence type="ECO:0000313" key="3">
    <source>
        <dbReference type="Proteomes" id="UP000624703"/>
    </source>
</evidence>